<sequence length="187" mass="22106">MQKFVSQLYRKYLKELRVVNRHRSPRMGVGNSEMSLSRTCFQKLGKYIATVGFKDEEEEIHFFKELLPPFHALYIFHIKMEVIEQHFITEPLSHKRLFLEKIMRVLRGRLNRQVAFSAMVRQNRPATNRRLFLRTKAKVKIPEEYALLQDYPLCTAASLKLAEIIAYNLLLDYWGDLARQPKTSMTA</sequence>
<dbReference type="Proteomes" id="UP001549749">
    <property type="component" value="Unassembled WGS sequence"/>
</dbReference>
<dbReference type="Pfam" id="PF09357">
    <property type="entry name" value="RteC"/>
    <property type="match status" value="1"/>
</dbReference>
<comment type="caution">
    <text evidence="1">The sequence shown here is derived from an EMBL/GenBank/DDBJ whole genome shotgun (WGS) entry which is preliminary data.</text>
</comment>
<dbReference type="RefSeq" id="WP_354662721.1">
    <property type="nucleotide sequence ID" value="NZ_JBEXAC010000002.1"/>
</dbReference>
<organism evidence="1 2">
    <name type="scientific">Chitinophaga defluvii</name>
    <dbReference type="NCBI Taxonomy" id="3163343"/>
    <lineage>
        <taxon>Bacteria</taxon>
        <taxon>Pseudomonadati</taxon>
        <taxon>Bacteroidota</taxon>
        <taxon>Chitinophagia</taxon>
        <taxon>Chitinophagales</taxon>
        <taxon>Chitinophagaceae</taxon>
        <taxon>Chitinophaga</taxon>
    </lineage>
</organism>
<dbReference type="InterPro" id="IPR018534">
    <property type="entry name" value="Tet_reg_excision_RteC"/>
</dbReference>
<proteinExistence type="predicted"/>
<evidence type="ECO:0000313" key="1">
    <source>
        <dbReference type="EMBL" id="MET7000161.1"/>
    </source>
</evidence>
<protein>
    <submittedName>
        <fullName evidence="1">RteC domain-containing protein</fullName>
    </submittedName>
</protein>
<name>A0ABV2TAV5_9BACT</name>
<dbReference type="EMBL" id="JBEXAC010000002">
    <property type="protein sequence ID" value="MET7000161.1"/>
    <property type="molecule type" value="Genomic_DNA"/>
</dbReference>
<keyword evidence="2" id="KW-1185">Reference proteome</keyword>
<reference evidence="1 2" key="1">
    <citation type="submission" date="2024-06" db="EMBL/GenBank/DDBJ databases">
        <title>Chitinophaga defluvii sp. nov., isolated from municipal sewage.</title>
        <authorList>
            <person name="Zhang L."/>
        </authorList>
    </citation>
    <scope>NUCLEOTIDE SEQUENCE [LARGE SCALE GENOMIC DNA]</scope>
    <source>
        <strain evidence="1 2">H8</strain>
    </source>
</reference>
<gene>
    <name evidence="1" type="ORF">ABR189_22410</name>
</gene>
<accession>A0ABV2TAV5</accession>
<evidence type="ECO:0000313" key="2">
    <source>
        <dbReference type="Proteomes" id="UP001549749"/>
    </source>
</evidence>